<dbReference type="NCBIfam" id="NF005119">
    <property type="entry name" value="PRK06552.1"/>
    <property type="match status" value="1"/>
</dbReference>
<protein>
    <submittedName>
        <fullName evidence="6">2-keto-3-deoxy-phosphogluconate aldolase</fullName>
    </submittedName>
</protein>
<gene>
    <name evidence="6" type="ORF">SAMN04488692_12828</name>
</gene>
<dbReference type="PANTHER" id="PTHR30246:SF1">
    <property type="entry name" value="2-DEHYDRO-3-DEOXY-6-PHOSPHOGALACTONATE ALDOLASE-RELATED"/>
    <property type="match status" value="1"/>
</dbReference>
<dbReference type="SUPFAM" id="SSF51569">
    <property type="entry name" value="Aldolase"/>
    <property type="match status" value="1"/>
</dbReference>
<evidence type="ECO:0000256" key="3">
    <source>
        <dbReference type="ARBA" id="ARBA00011233"/>
    </source>
</evidence>
<evidence type="ECO:0000313" key="6">
    <source>
        <dbReference type="EMBL" id="SDM34319.1"/>
    </source>
</evidence>
<organism evidence="6 7">
    <name type="scientific">Halarsenatibacter silvermanii</name>
    <dbReference type="NCBI Taxonomy" id="321763"/>
    <lineage>
        <taxon>Bacteria</taxon>
        <taxon>Bacillati</taxon>
        <taxon>Bacillota</taxon>
        <taxon>Clostridia</taxon>
        <taxon>Halanaerobiales</taxon>
        <taxon>Halarsenatibacteraceae</taxon>
        <taxon>Halarsenatibacter</taxon>
    </lineage>
</organism>
<dbReference type="EMBL" id="FNGO01000028">
    <property type="protein sequence ID" value="SDM34319.1"/>
    <property type="molecule type" value="Genomic_DNA"/>
</dbReference>
<evidence type="ECO:0000256" key="4">
    <source>
        <dbReference type="ARBA" id="ARBA00023239"/>
    </source>
</evidence>
<dbReference type="InterPro" id="IPR013785">
    <property type="entry name" value="Aldolase_TIM"/>
</dbReference>
<keyword evidence="7" id="KW-1185">Reference proteome</keyword>
<dbReference type="Proteomes" id="UP000199476">
    <property type="component" value="Unassembled WGS sequence"/>
</dbReference>
<dbReference type="GO" id="GO:0016829">
    <property type="term" value="F:lyase activity"/>
    <property type="evidence" value="ECO:0007669"/>
    <property type="project" value="UniProtKB-KW"/>
</dbReference>
<comment type="similarity">
    <text evidence="2">Belongs to the KHG/KDPG aldolase family.</text>
</comment>
<evidence type="ECO:0000256" key="1">
    <source>
        <dbReference type="ARBA" id="ARBA00004761"/>
    </source>
</evidence>
<proteinExistence type="inferred from homology"/>
<evidence type="ECO:0000313" key="7">
    <source>
        <dbReference type="Proteomes" id="UP000199476"/>
    </source>
</evidence>
<evidence type="ECO:0000256" key="2">
    <source>
        <dbReference type="ARBA" id="ARBA00006906"/>
    </source>
</evidence>
<keyword evidence="4" id="KW-0456">Lyase</keyword>
<dbReference type="PANTHER" id="PTHR30246">
    <property type="entry name" value="2-KETO-3-DEOXY-6-PHOSPHOGLUCONATE ALDOLASE"/>
    <property type="match status" value="1"/>
</dbReference>
<evidence type="ECO:0000256" key="5">
    <source>
        <dbReference type="ARBA" id="ARBA00023277"/>
    </source>
</evidence>
<sequence length="214" mass="22639">MKKRKTLEKIKECGIVPVIRAESAGQAKKITEAVKDGGINVIEITMTVPGAIDVIDELTEEYGNNTDLVFGAGSVMDGETTRNAILAGAEFIVGPALDEGMIEVANRYQKPVVPGAMTPTEVKKAMEAGADIVKIFPASMFGPKIIKAIKGPIPQAELIPTGGVDHDNVKDWINAGSFAVGAGSAIVSGAKEDDYQKVQEDAARFVELIEEARA</sequence>
<accession>A0A1G9SFV0</accession>
<comment type="subunit">
    <text evidence="3">Homotrimer.</text>
</comment>
<comment type="pathway">
    <text evidence="1">Carbohydrate acid metabolism.</text>
</comment>
<dbReference type="STRING" id="321763.SAMN04488692_12828"/>
<keyword evidence="5" id="KW-0119">Carbohydrate metabolism</keyword>
<dbReference type="InterPro" id="IPR000887">
    <property type="entry name" value="Aldlse_KDPG_KHG"/>
</dbReference>
<dbReference type="RefSeq" id="WP_089761886.1">
    <property type="nucleotide sequence ID" value="NZ_FNGO01000028.1"/>
</dbReference>
<reference evidence="6 7" key="1">
    <citation type="submission" date="2016-10" db="EMBL/GenBank/DDBJ databases">
        <authorList>
            <person name="de Groot N.N."/>
        </authorList>
    </citation>
    <scope>NUCLEOTIDE SEQUENCE [LARGE SCALE GENOMIC DNA]</scope>
    <source>
        <strain evidence="6 7">SLAS-1</strain>
    </source>
</reference>
<dbReference type="NCBIfam" id="TIGR01182">
    <property type="entry name" value="eda"/>
    <property type="match status" value="1"/>
</dbReference>
<dbReference type="CDD" id="cd00452">
    <property type="entry name" value="KDPG_aldolase"/>
    <property type="match status" value="1"/>
</dbReference>
<dbReference type="OrthoDB" id="9802667at2"/>
<dbReference type="AlphaFoldDB" id="A0A1G9SFV0"/>
<dbReference type="Gene3D" id="3.20.20.70">
    <property type="entry name" value="Aldolase class I"/>
    <property type="match status" value="1"/>
</dbReference>
<name>A0A1G9SFV0_9FIRM</name>
<dbReference type="Pfam" id="PF01081">
    <property type="entry name" value="Aldolase"/>
    <property type="match status" value="1"/>
</dbReference>